<feature type="compositionally biased region" description="Acidic residues" evidence="1">
    <location>
        <begin position="460"/>
        <end position="469"/>
    </location>
</feature>
<dbReference type="EMBL" id="AMQM01004414">
    <property type="status" value="NOT_ANNOTATED_CDS"/>
    <property type="molecule type" value="Genomic_DNA"/>
</dbReference>
<keyword evidence="2" id="KW-0812">Transmembrane</keyword>
<feature type="region of interest" description="Disordered" evidence="1">
    <location>
        <begin position="247"/>
        <end position="324"/>
    </location>
</feature>
<dbReference type="HOGENOM" id="CLU_497221_0_0_1"/>
<evidence type="ECO:0000256" key="1">
    <source>
        <dbReference type="SAM" id="MobiDB-lite"/>
    </source>
</evidence>
<dbReference type="CTD" id="20204318"/>
<feature type="transmembrane region" description="Helical" evidence="2">
    <location>
        <begin position="508"/>
        <end position="529"/>
    </location>
</feature>
<dbReference type="InParanoid" id="T1F669"/>
<feature type="region of interest" description="Disordered" evidence="1">
    <location>
        <begin position="376"/>
        <end position="483"/>
    </location>
</feature>
<protein>
    <submittedName>
        <fullName evidence="3 4">Uncharacterized protein</fullName>
    </submittedName>
</protein>
<dbReference type="GeneID" id="20204318"/>
<evidence type="ECO:0000256" key="2">
    <source>
        <dbReference type="SAM" id="Phobius"/>
    </source>
</evidence>
<organism evidence="4 5">
    <name type="scientific">Helobdella robusta</name>
    <name type="common">Californian leech</name>
    <dbReference type="NCBI Taxonomy" id="6412"/>
    <lineage>
        <taxon>Eukaryota</taxon>
        <taxon>Metazoa</taxon>
        <taxon>Spiralia</taxon>
        <taxon>Lophotrochozoa</taxon>
        <taxon>Annelida</taxon>
        <taxon>Clitellata</taxon>
        <taxon>Hirudinea</taxon>
        <taxon>Rhynchobdellida</taxon>
        <taxon>Glossiphoniidae</taxon>
        <taxon>Helobdella</taxon>
    </lineage>
</organism>
<evidence type="ECO:0000313" key="4">
    <source>
        <dbReference type="EnsemblMetazoa" id="HelroP172951"/>
    </source>
</evidence>
<accession>T1F669</accession>
<dbReference type="Proteomes" id="UP000015101">
    <property type="component" value="Unassembled WGS sequence"/>
</dbReference>
<evidence type="ECO:0000313" key="5">
    <source>
        <dbReference type="Proteomes" id="UP000015101"/>
    </source>
</evidence>
<feature type="compositionally biased region" description="Low complexity" evidence="1">
    <location>
        <begin position="427"/>
        <end position="442"/>
    </location>
</feature>
<evidence type="ECO:0000313" key="3">
    <source>
        <dbReference type="EMBL" id="ESO03922.1"/>
    </source>
</evidence>
<feature type="compositionally biased region" description="Basic residues" evidence="1">
    <location>
        <begin position="473"/>
        <end position="483"/>
    </location>
</feature>
<sequence>MSELFSTGASIALYGIQVVDGLDETSASETATTSDVLTISNTNQLLESSTSCNKLATDDTNVVVAVDVNNHSTTYVDVAADVDANNLNTTQFTCLNRKLPNGPTIPRVDQLCNSSTNPTPQQNHHNNIHHPPLTSEDHFNKQPSDEVLHNEFVWKRDTYRDKLLEGLQPATNNHRKTKYNQKSSTVGVSQMNNFVNVRRKLIEDDSSDGHPEDVGSSVDRPGVEVLEDVNNNLSWVDNFNVDWHARQNKKKQQNMGSSKSHSTSLQSTPQQLSASTTTFSSTVSTASSPATSSKTSSSATTSAKKITSNSKVTPHKTTSFVDEVTKSTRPHALQGNGAIKNGGVFKHSTLLNASPDGSSIYVDAAASATLLNKKKQNKKALNKVSSPVAETKSSSSSSSSTTSTFSKTSFTHLSSKTQQPSSPPPTTSSSSSGPLKSSSLHSTSRRELKKMKKCRSSDDVVNDVDDVDDESRRKHNRRGALKLSSKKWRSHDDDMMDLPGHPLNYDDILWWPMFSIGVIFIAGIIAFCFRDKIIMITSSPSHWWLTSF</sequence>
<gene>
    <name evidence="4" type="primary">20204318</name>
    <name evidence="3" type="ORF">HELRODRAFT_172951</name>
</gene>
<dbReference type="AlphaFoldDB" id="T1F669"/>
<dbReference type="RefSeq" id="XP_009017858.1">
    <property type="nucleotide sequence ID" value="XM_009019610.1"/>
</dbReference>
<keyword evidence="5" id="KW-1185">Reference proteome</keyword>
<feature type="compositionally biased region" description="Low complexity" evidence="1">
    <location>
        <begin position="257"/>
        <end position="311"/>
    </location>
</feature>
<dbReference type="EMBL" id="KB096551">
    <property type="protein sequence ID" value="ESO03922.1"/>
    <property type="molecule type" value="Genomic_DNA"/>
</dbReference>
<name>T1F669_HELRO</name>
<reference evidence="4" key="3">
    <citation type="submission" date="2015-06" db="UniProtKB">
        <authorList>
            <consortium name="EnsemblMetazoa"/>
        </authorList>
    </citation>
    <scope>IDENTIFICATION</scope>
</reference>
<feature type="compositionally biased region" description="Low complexity" evidence="1">
    <location>
        <begin position="391"/>
        <end position="420"/>
    </location>
</feature>
<reference evidence="5" key="1">
    <citation type="submission" date="2012-12" db="EMBL/GenBank/DDBJ databases">
        <authorList>
            <person name="Hellsten U."/>
            <person name="Grimwood J."/>
            <person name="Chapman J.A."/>
            <person name="Shapiro H."/>
            <person name="Aerts A."/>
            <person name="Otillar R.P."/>
            <person name="Terry A.Y."/>
            <person name="Boore J.L."/>
            <person name="Simakov O."/>
            <person name="Marletaz F."/>
            <person name="Cho S.-J."/>
            <person name="Edsinger-Gonzales E."/>
            <person name="Havlak P."/>
            <person name="Kuo D.-H."/>
            <person name="Larsson T."/>
            <person name="Lv J."/>
            <person name="Arendt D."/>
            <person name="Savage R."/>
            <person name="Osoegawa K."/>
            <person name="de Jong P."/>
            <person name="Lindberg D.R."/>
            <person name="Seaver E.C."/>
            <person name="Weisblat D.A."/>
            <person name="Putnam N.H."/>
            <person name="Grigoriev I.V."/>
            <person name="Rokhsar D.S."/>
        </authorList>
    </citation>
    <scope>NUCLEOTIDE SEQUENCE</scope>
</reference>
<proteinExistence type="predicted"/>
<keyword evidence="2" id="KW-0472">Membrane</keyword>
<dbReference type="EnsemblMetazoa" id="HelroT172951">
    <property type="protein sequence ID" value="HelroP172951"/>
    <property type="gene ID" value="HelroG172951"/>
</dbReference>
<keyword evidence="2" id="KW-1133">Transmembrane helix</keyword>
<reference evidence="3 5" key="2">
    <citation type="journal article" date="2013" name="Nature">
        <title>Insights into bilaterian evolution from three spiralian genomes.</title>
        <authorList>
            <person name="Simakov O."/>
            <person name="Marletaz F."/>
            <person name="Cho S.J."/>
            <person name="Edsinger-Gonzales E."/>
            <person name="Havlak P."/>
            <person name="Hellsten U."/>
            <person name="Kuo D.H."/>
            <person name="Larsson T."/>
            <person name="Lv J."/>
            <person name="Arendt D."/>
            <person name="Savage R."/>
            <person name="Osoegawa K."/>
            <person name="de Jong P."/>
            <person name="Grimwood J."/>
            <person name="Chapman J.A."/>
            <person name="Shapiro H."/>
            <person name="Aerts A."/>
            <person name="Otillar R.P."/>
            <person name="Terry A.Y."/>
            <person name="Boore J.L."/>
            <person name="Grigoriev I.V."/>
            <person name="Lindberg D.R."/>
            <person name="Seaver E.C."/>
            <person name="Weisblat D.A."/>
            <person name="Putnam N.H."/>
            <person name="Rokhsar D.S."/>
        </authorList>
    </citation>
    <scope>NUCLEOTIDE SEQUENCE</scope>
</reference>
<dbReference type="KEGG" id="hro:HELRODRAFT_172951"/>